<dbReference type="Proteomes" id="UP000321532">
    <property type="component" value="Unassembled WGS sequence"/>
</dbReference>
<organism evidence="4 5">
    <name type="scientific">Adhaeribacter aerolatus</name>
    <dbReference type="NCBI Taxonomy" id="670289"/>
    <lineage>
        <taxon>Bacteria</taxon>
        <taxon>Pseudomonadati</taxon>
        <taxon>Bacteroidota</taxon>
        <taxon>Cytophagia</taxon>
        <taxon>Cytophagales</taxon>
        <taxon>Hymenobacteraceae</taxon>
        <taxon>Adhaeribacter</taxon>
    </lineage>
</organism>
<gene>
    <name evidence="4" type="ORF">AAE02nite_48080</name>
</gene>
<name>A0A512B5D3_9BACT</name>
<sequence length="266" mass="29355">MFFSLAVAVYACKQPNHASQKPTLFLIGDSTVKNGKGKGDGGLWGWGNFLPAYFDTTKILVRNNALGGTSSRTFRTMGLWDKVLVNIKPGDFVMIQFGHNDSSPVNDTLRARGTIKSNGDESEEIDNLITKKHETVHSYGWYLRQYIADVKAKGATAIVLSPVPRNTWKEGKANRNGQDYGKWAAEAANQGGAYFIDLNKIISDRYEAEGEAKVKAEYFNTTDHTHTIEAGAQVNAASVIQGLKEQKNIPLNKFLNSDARKKKVLP</sequence>
<keyword evidence="2" id="KW-0378">Hydrolase</keyword>
<feature type="domain" description="SGNH hydrolase-type esterase" evidence="3">
    <location>
        <begin position="26"/>
        <end position="206"/>
    </location>
</feature>
<accession>A0A512B5D3</accession>
<dbReference type="InterPro" id="IPR036514">
    <property type="entry name" value="SGNH_hydro_sf"/>
</dbReference>
<evidence type="ECO:0000313" key="4">
    <source>
        <dbReference type="EMBL" id="GEO07144.1"/>
    </source>
</evidence>
<dbReference type="InterPro" id="IPR037459">
    <property type="entry name" value="RhgT-like"/>
</dbReference>
<dbReference type="PANTHER" id="PTHR43695">
    <property type="entry name" value="PUTATIVE (AFU_ORTHOLOGUE AFUA_2G17250)-RELATED"/>
    <property type="match status" value="1"/>
</dbReference>
<comment type="similarity">
    <text evidence="1">Belongs to the 'GDSL' lipolytic enzyme family.</text>
</comment>
<dbReference type="InterPro" id="IPR013830">
    <property type="entry name" value="SGNH_hydro"/>
</dbReference>
<dbReference type="SUPFAM" id="SSF52266">
    <property type="entry name" value="SGNH hydrolase"/>
    <property type="match status" value="1"/>
</dbReference>
<comment type="caution">
    <text evidence="4">The sequence shown here is derived from an EMBL/GenBank/DDBJ whole genome shotgun (WGS) entry which is preliminary data.</text>
</comment>
<dbReference type="CDD" id="cd01821">
    <property type="entry name" value="Rhamnogalacturan_acetylesterase_like"/>
    <property type="match status" value="1"/>
</dbReference>
<dbReference type="OrthoDB" id="9807041at2"/>
<evidence type="ECO:0000256" key="2">
    <source>
        <dbReference type="ARBA" id="ARBA00022801"/>
    </source>
</evidence>
<dbReference type="Pfam" id="PF13472">
    <property type="entry name" value="Lipase_GDSL_2"/>
    <property type="match status" value="1"/>
</dbReference>
<evidence type="ECO:0000256" key="1">
    <source>
        <dbReference type="ARBA" id="ARBA00008668"/>
    </source>
</evidence>
<evidence type="ECO:0000259" key="3">
    <source>
        <dbReference type="Pfam" id="PF13472"/>
    </source>
</evidence>
<dbReference type="EMBL" id="BJYS01000052">
    <property type="protein sequence ID" value="GEO07144.1"/>
    <property type="molecule type" value="Genomic_DNA"/>
</dbReference>
<protein>
    <recommendedName>
        <fullName evidence="3">SGNH hydrolase-type esterase domain-containing protein</fullName>
    </recommendedName>
</protein>
<reference evidence="4 5" key="1">
    <citation type="submission" date="2019-07" db="EMBL/GenBank/DDBJ databases">
        <title>Whole genome shotgun sequence of Adhaeribacter aerolatus NBRC 106133.</title>
        <authorList>
            <person name="Hosoyama A."/>
            <person name="Uohara A."/>
            <person name="Ohji S."/>
            <person name="Ichikawa N."/>
        </authorList>
    </citation>
    <scope>NUCLEOTIDE SEQUENCE [LARGE SCALE GENOMIC DNA]</scope>
    <source>
        <strain evidence="4 5">NBRC 106133</strain>
    </source>
</reference>
<dbReference type="GO" id="GO:0016788">
    <property type="term" value="F:hydrolase activity, acting on ester bonds"/>
    <property type="evidence" value="ECO:0007669"/>
    <property type="project" value="UniProtKB-ARBA"/>
</dbReference>
<dbReference type="PANTHER" id="PTHR43695:SF1">
    <property type="entry name" value="RHAMNOGALACTURONAN ACETYLESTERASE"/>
    <property type="match status" value="1"/>
</dbReference>
<keyword evidence="5" id="KW-1185">Reference proteome</keyword>
<proteinExistence type="inferred from homology"/>
<evidence type="ECO:0000313" key="5">
    <source>
        <dbReference type="Proteomes" id="UP000321532"/>
    </source>
</evidence>
<dbReference type="AlphaFoldDB" id="A0A512B5D3"/>
<dbReference type="Gene3D" id="3.40.50.1110">
    <property type="entry name" value="SGNH hydrolase"/>
    <property type="match status" value="1"/>
</dbReference>